<dbReference type="AlphaFoldDB" id="A0A1M7RPE5"/>
<evidence type="ECO:0000313" key="3">
    <source>
        <dbReference type="Proteomes" id="UP000184440"/>
    </source>
</evidence>
<dbReference type="STRING" id="134849.SAMN05443668_1389"/>
<dbReference type="EMBL" id="FRCS01000038">
    <property type="protein sequence ID" value="SHN48237.1"/>
    <property type="molecule type" value="Genomic_DNA"/>
</dbReference>
<dbReference type="Proteomes" id="UP000184440">
    <property type="component" value="Unassembled WGS sequence"/>
</dbReference>
<gene>
    <name evidence="2" type="ORF">SAMN05443668_1389</name>
</gene>
<proteinExistence type="predicted"/>
<sequence length="309" mass="32032">MSGGLPAPVAAIAGALLRSAARRWPDEERADAHREWEAELHAIEGSRLRRSARALRYAASLAVASPPQAPQRDGVRPRAGSGRVTVLAAVGGPIVVCFGVLVVIGAFERLVPVVYRLSFGWIAIAIVLTLIPIGVAVAAWKFGGLVGRRLGTTSSWVRIVLMAVGLVLLVPPIGAANYASLMFTEDSLRALVAAAVLVVGVAATSGLARRSRPAAIVAVLVIADIAVALVGLVDVAVTDLSPASSPLWFPQVVFWPWEGPLPESMLLLSNSSQWLGSLLPTAAFAVAGYGVAMTRAAGREAAVPVAVPA</sequence>
<dbReference type="RefSeq" id="WP_073266838.1">
    <property type="nucleotide sequence ID" value="NZ_FRCS01000038.1"/>
</dbReference>
<protein>
    <submittedName>
        <fullName evidence="2">Uncharacterized protein</fullName>
    </submittedName>
</protein>
<evidence type="ECO:0000256" key="1">
    <source>
        <dbReference type="SAM" id="Phobius"/>
    </source>
</evidence>
<keyword evidence="1" id="KW-0812">Transmembrane</keyword>
<feature type="transmembrane region" description="Helical" evidence="1">
    <location>
        <begin position="274"/>
        <end position="292"/>
    </location>
</feature>
<feature type="transmembrane region" description="Helical" evidence="1">
    <location>
        <begin position="86"/>
        <end position="107"/>
    </location>
</feature>
<organism evidence="2 3">
    <name type="scientific">Cryptosporangium aurantiacum</name>
    <dbReference type="NCBI Taxonomy" id="134849"/>
    <lineage>
        <taxon>Bacteria</taxon>
        <taxon>Bacillati</taxon>
        <taxon>Actinomycetota</taxon>
        <taxon>Actinomycetes</taxon>
        <taxon>Cryptosporangiales</taxon>
        <taxon>Cryptosporangiaceae</taxon>
        <taxon>Cryptosporangium</taxon>
    </lineage>
</organism>
<reference evidence="2 3" key="1">
    <citation type="submission" date="2016-11" db="EMBL/GenBank/DDBJ databases">
        <authorList>
            <person name="Jaros S."/>
            <person name="Januszkiewicz K."/>
            <person name="Wedrychowicz H."/>
        </authorList>
    </citation>
    <scope>NUCLEOTIDE SEQUENCE [LARGE SCALE GENOMIC DNA]</scope>
    <source>
        <strain evidence="2 3">DSM 46144</strain>
    </source>
</reference>
<keyword evidence="1" id="KW-1133">Transmembrane helix</keyword>
<evidence type="ECO:0000313" key="2">
    <source>
        <dbReference type="EMBL" id="SHN48237.1"/>
    </source>
</evidence>
<name>A0A1M7RPE5_9ACTN</name>
<feature type="transmembrane region" description="Helical" evidence="1">
    <location>
        <begin position="119"/>
        <end position="143"/>
    </location>
</feature>
<keyword evidence="3" id="KW-1185">Reference proteome</keyword>
<keyword evidence="1" id="KW-0472">Membrane</keyword>
<accession>A0A1M7RPE5</accession>
<feature type="transmembrane region" description="Helical" evidence="1">
    <location>
        <begin position="155"/>
        <end position="176"/>
    </location>
</feature>
<feature type="transmembrane region" description="Helical" evidence="1">
    <location>
        <begin position="188"/>
        <end position="208"/>
    </location>
</feature>
<feature type="transmembrane region" description="Helical" evidence="1">
    <location>
        <begin position="215"/>
        <end position="237"/>
    </location>
</feature>